<evidence type="ECO:0000256" key="3">
    <source>
        <dbReference type="ARBA" id="ARBA00022676"/>
    </source>
</evidence>
<dbReference type="MEROPS" id="C82.003"/>
<dbReference type="GO" id="GO:0071972">
    <property type="term" value="F:peptidoglycan L,D-transpeptidase activity"/>
    <property type="evidence" value="ECO:0007669"/>
    <property type="project" value="TreeGrafter"/>
</dbReference>
<dbReference type="PANTHER" id="PTHR30582">
    <property type="entry name" value="L,D-TRANSPEPTIDASE"/>
    <property type="match status" value="1"/>
</dbReference>
<keyword evidence="5" id="KW-0378">Hydrolase</keyword>
<keyword evidence="10" id="KW-0732">Signal</keyword>
<dbReference type="Gene3D" id="2.40.440.10">
    <property type="entry name" value="L,D-transpeptidase catalytic domain-like"/>
    <property type="match status" value="1"/>
</dbReference>
<evidence type="ECO:0000256" key="8">
    <source>
        <dbReference type="ARBA" id="ARBA00023316"/>
    </source>
</evidence>
<dbReference type="STRING" id="648757.Rvan_3366"/>
<dbReference type="Proteomes" id="UP000001399">
    <property type="component" value="Chromosome"/>
</dbReference>
<feature type="active site" description="Nucleophile" evidence="9">
    <location>
        <position position="193"/>
    </location>
</feature>
<dbReference type="SUPFAM" id="SSF141523">
    <property type="entry name" value="L,D-transpeptidase catalytic domain-like"/>
    <property type="match status" value="1"/>
</dbReference>
<keyword evidence="6 9" id="KW-0133">Cell shape</keyword>
<dbReference type="PROSITE" id="PS52029">
    <property type="entry name" value="LD_TPASE"/>
    <property type="match status" value="1"/>
</dbReference>
<name>E3I2V5_RHOVT</name>
<keyword evidence="7 9" id="KW-0573">Peptidoglycan synthesis</keyword>
<dbReference type="KEGG" id="rva:Rvan_3366"/>
<dbReference type="InterPro" id="IPR005490">
    <property type="entry name" value="LD_TPept_cat_dom"/>
</dbReference>
<gene>
    <name evidence="12" type="ordered locus">Rvan_3366</name>
</gene>
<evidence type="ECO:0000256" key="10">
    <source>
        <dbReference type="SAM" id="SignalP"/>
    </source>
</evidence>
<dbReference type="InterPro" id="IPR038063">
    <property type="entry name" value="Transpep_catalytic_dom"/>
</dbReference>
<keyword evidence="3" id="KW-0328">Glycosyltransferase</keyword>
<dbReference type="HOGENOM" id="CLU_042399_1_3_5"/>
<dbReference type="GO" id="GO:0018104">
    <property type="term" value="P:peptidoglycan-protein cross-linking"/>
    <property type="evidence" value="ECO:0007669"/>
    <property type="project" value="TreeGrafter"/>
</dbReference>
<feature type="domain" description="L,D-TPase catalytic" evidence="11">
    <location>
        <begin position="88"/>
        <end position="217"/>
    </location>
</feature>
<keyword evidence="4" id="KW-0808">Transferase</keyword>
<dbReference type="CDD" id="cd16913">
    <property type="entry name" value="YkuD_like"/>
    <property type="match status" value="1"/>
</dbReference>
<evidence type="ECO:0000256" key="9">
    <source>
        <dbReference type="PROSITE-ProRule" id="PRU01373"/>
    </source>
</evidence>
<evidence type="ECO:0000256" key="6">
    <source>
        <dbReference type="ARBA" id="ARBA00022960"/>
    </source>
</evidence>
<evidence type="ECO:0000256" key="2">
    <source>
        <dbReference type="ARBA" id="ARBA00005992"/>
    </source>
</evidence>
<evidence type="ECO:0000256" key="4">
    <source>
        <dbReference type="ARBA" id="ARBA00022679"/>
    </source>
</evidence>
<evidence type="ECO:0000313" key="12">
    <source>
        <dbReference type="EMBL" id="ADP72550.1"/>
    </source>
</evidence>
<dbReference type="FunFam" id="2.40.440.10:FF:000002">
    <property type="entry name" value="L,D-transpeptidase ErfK/SrfK"/>
    <property type="match status" value="1"/>
</dbReference>
<feature type="active site" description="Proton donor/acceptor" evidence="9">
    <location>
        <position position="177"/>
    </location>
</feature>
<keyword evidence="8 9" id="KW-0961">Cell wall biogenesis/degradation</keyword>
<evidence type="ECO:0000313" key="13">
    <source>
        <dbReference type="Proteomes" id="UP000001399"/>
    </source>
</evidence>
<dbReference type="eggNOG" id="COG1376">
    <property type="taxonomic scope" value="Bacteria"/>
</dbReference>
<dbReference type="EMBL" id="CP002292">
    <property type="protein sequence ID" value="ADP72550.1"/>
    <property type="molecule type" value="Genomic_DNA"/>
</dbReference>
<protein>
    <submittedName>
        <fullName evidence="12">ErfK/YbiS/YcfS/YnhG family protein</fullName>
    </submittedName>
</protein>
<dbReference type="Pfam" id="PF03734">
    <property type="entry name" value="YkuD"/>
    <property type="match status" value="1"/>
</dbReference>
<proteinExistence type="inferred from homology"/>
<dbReference type="AlphaFoldDB" id="E3I2V5"/>
<dbReference type="PANTHER" id="PTHR30582:SF24">
    <property type="entry name" value="L,D-TRANSPEPTIDASE ERFK_SRFK-RELATED"/>
    <property type="match status" value="1"/>
</dbReference>
<sequence>MRRWSAFLSALVAGLVAGQVSALALENWTDGRPVFESDIRRQAEQDEAQRVERRKPVVYPKYMDGGARPDIAPAEPSIIYFNQNEEVGSIIVDTQSRKLYFVLPGKRAYEYPISVGRDGFTWSGTERITRIAEWPSWTPPQEMHKRQPGLPITVSGGLRNPQGARALYLGNTVYRIHGTNNERTVGQANSSGCFRLKNEHVVHLASIAKVGTKVKVLQAYTGGVSQSAPLSSLFSSRARDEQPSARETVRR</sequence>
<dbReference type="RefSeq" id="WP_013420908.1">
    <property type="nucleotide sequence ID" value="NC_014664.1"/>
</dbReference>
<organism evidence="12 13">
    <name type="scientific">Rhodomicrobium vannielii (strain ATCC 17100 / DSM 162 / LMG 4299 / NCIMB 10020 / ATH 3.1.1)</name>
    <dbReference type="NCBI Taxonomy" id="648757"/>
    <lineage>
        <taxon>Bacteria</taxon>
        <taxon>Pseudomonadati</taxon>
        <taxon>Pseudomonadota</taxon>
        <taxon>Alphaproteobacteria</taxon>
        <taxon>Hyphomicrobiales</taxon>
        <taxon>Hyphomicrobiaceae</taxon>
        <taxon>Rhodomicrobium</taxon>
    </lineage>
</organism>
<reference evidence="13" key="1">
    <citation type="journal article" date="2011" name="J. Bacteriol.">
        <title>Genome sequences of eight morphologically diverse alphaproteobacteria.</title>
        <authorList>
            <consortium name="US DOE Joint Genome Institute"/>
            <person name="Brown P.J."/>
            <person name="Kysela D.T."/>
            <person name="Buechlein A."/>
            <person name="Hemmerich C."/>
            <person name="Brun Y.V."/>
        </authorList>
    </citation>
    <scope>NUCLEOTIDE SEQUENCE [LARGE SCALE GENOMIC DNA]</scope>
    <source>
        <strain evidence="13">ATCC 17100 / ATH 3.1.1 / DSM 162 / LMG 4299</strain>
    </source>
</reference>
<dbReference type="GO" id="GO:0016757">
    <property type="term" value="F:glycosyltransferase activity"/>
    <property type="evidence" value="ECO:0007669"/>
    <property type="project" value="UniProtKB-KW"/>
</dbReference>
<evidence type="ECO:0000259" key="11">
    <source>
        <dbReference type="PROSITE" id="PS52029"/>
    </source>
</evidence>
<dbReference type="UniPathway" id="UPA00219"/>
<dbReference type="GO" id="GO:0071555">
    <property type="term" value="P:cell wall organization"/>
    <property type="evidence" value="ECO:0007669"/>
    <property type="project" value="UniProtKB-UniRule"/>
</dbReference>
<evidence type="ECO:0000256" key="7">
    <source>
        <dbReference type="ARBA" id="ARBA00022984"/>
    </source>
</evidence>
<dbReference type="GO" id="GO:0005576">
    <property type="term" value="C:extracellular region"/>
    <property type="evidence" value="ECO:0007669"/>
    <property type="project" value="TreeGrafter"/>
</dbReference>
<dbReference type="InterPro" id="IPR050979">
    <property type="entry name" value="LD-transpeptidase"/>
</dbReference>
<accession>E3I2V5</accession>
<evidence type="ECO:0000256" key="1">
    <source>
        <dbReference type="ARBA" id="ARBA00004752"/>
    </source>
</evidence>
<feature type="chain" id="PRO_5003171924" evidence="10">
    <location>
        <begin position="25"/>
        <end position="251"/>
    </location>
</feature>
<comment type="similarity">
    <text evidence="2">Belongs to the YkuD family.</text>
</comment>
<evidence type="ECO:0000256" key="5">
    <source>
        <dbReference type="ARBA" id="ARBA00022801"/>
    </source>
</evidence>
<dbReference type="GO" id="GO:0008360">
    <property type="term" value="P:regulation of cell shape"/>
    <property type="evidence" value="ECO:0007669"/>
    <property type="project" value="UniProtKB-UniRule"/>
</dbReference>
<feature type="signal peptide" evidence="10">
    <location>
        <begin position="1"/>
        <end position="24"/>
    </location>
</feature>
<comment type="pathway">
    <text evidence="1 9">Cell wall biogenesis; peptidoglycan biosynthesis.</text>
</comment>
<keyword evidence="13" id="KW-1185">Reference proteome</keyword>